<dbReference type="GO" id="GO:0006281">
    <property type="term" value="P:DNA repair"/>
    <property type="evidence" value="ECO:0007669"/>
    <property type="project" value="TreeGrafter"/>
</dbReference>
<comment type="caution">
    <text evidence="1">The sequence shown here is derived from an EMBL/GenBank/DDBJ whole genome shotgun (WGS) entry which is preliminary data.</text>
</comment>
<dbReference type="InterPro" id="IPR041492">
    <property type="entry name" value="HAD_2"/>
</dbReference>
<dbReference type="Gene3D" id="1.10.150.240">
    <property type="entry name" value="Putative phosphatase, domain 2"/>
    <property type="match status" value="1"/>
</dbReference>
<dbReference type="SUPFAM" id="SSF56784">
    <property type="entry name" value="HAD-like"/>
    <property type="match status" value="1"/>
</dbReference>
<organism evidence="1 2">
    <name type="scientific">Aureimonas ureilytica</name>
    <dbReference type="NCBI Taxonomy" id="401562"/>
    <lineage>
        <taxon>Bacteria</taxon>
        <taxon>Pseudomonadati</taxon>
        <taxon>Pseudomonadota</taxon>
        <taxon>Alphaproteobacteria</taxon>
        <taxon>Hyphomicrobiales</taxon>
        <taxon>Aurantimonadaceae</taxon>
        <taxon>Aureimonas</taxon>
    </lineage>
</organism>
<dbReference type="InterPro" id="IPR023198">
    <property type="entry name" value="PGP-like_dom2"/>
</dbReference>
<dbReference type="InterPro" id="IPR023214">
    <property type="entry name" value="HAD_sf"/>
</dbReference>
<dbReference type="AlphaFoldDB" id="A0A175R415"/>
<dbReference type="GO" id="GO:0008967">
    <property type="term" value="F:phosphoglycolate phosphatase activity"/>
    <property type="evidence" value="ECO:0007669"/>
    <property type="project" value="TreeGrafter"/>
</dbReference>
<dbReference type="OrthoDB" id="9782449at2"/>
<dbReference type="SFLD" id="SFLDG01129">
    <property type="entry name" value="C1.5:_HAD__Beta-PGM__Phosphata"/>
    <property type="match status" value="1"/>
</dbReference>
<dbReference type="GO" id="GO:0005829">
    <property type="term" value="C:cytosol"/>
    <property type="evidence" value="ECO:0007669"/>
    <property type="project" value="TreeGrafter"/>
</dbReference>
<dbReference type="InterPro" id="IPR050155">
    <property type="entry name" value="HAD-like_hydrolase_sf"/>
</dbReference>
<dbReference type="InterPro" id="IPR006439">
    <property type="entry name" value="HAD-SF_hydro_IA"/>
</dbReference>
<sequence length="234" mass="24901">MRLVLFDCDGTLADTFGLIVETMKRCFSDAGLPEPEDAAVRGIIGLSLDLAIHRLAPTVPDVEIPRLVQGYKDAFHRVRAEGTHSEALFPGIEPMLRRLAAVDDLLIGMVTGKSQRGVRMIVELHGLEGIFLAVRTGDDCPSKPHPAMVLECCAELGVDPADTLVIGDAIYDMQMARAAGAEALGVDWGAGSPNELILAGATAVAATAEGLEAWIEDWRASAPASEPRFELSPS</sequence>
<dbReference type="PANTHER" id="PTHR43434:SF24">
    <property type="entry name" value="HYDROLASE-RELATED"/>
    <property type="match status" value="1"/>
</dbReference>
<dbReference type="Proteomes" id="UP000078272">
    <property type="component" value="Unassembled WGS sequence"/>
</dbReference>
<accession>A0A175R415</accession>
<name>A0A175R415_9HYPH</name>
<dbReference type="STRING" id="401562.NS365_08675"/>
<evidence type="ECO:0000313" key="1">
    <source>
        <dbReference type="EMBL" id="KTQ85582.1"/>
    </source>
</evidence>
<dbReference type="RefSeq" id="WP_058636349.1">
    <property type="nucleotide sequence ID" value="NZ_LDPZ01000055.1"/>
</dbReference>
<protein>
    <submittedName>
        <fullName evidence="1">HAD family hydrolase</fullName>
    </submittedName>
</protein>
<keyword evidence="1" id="KW-0378">Hydrolase</keyword>
<dbReference type="Gene3D" id="3.40.50.1000">
    <property type="entry name" value="HAD superfamily/HAD-like"/>
    <property type="match status" value="1"/>
</dbReference>
<gene>
    <name evidence="1" type="ORF">NS226_19285</name>
</gene>
<dbReference type="Pfam" id="PF13419">
    <property type="entry name" value="HAD_2"/>
    <property type="match status" value="1"/>
</dbReference>
<dbReference type="NCBIfam" id="TIGR01549">
    <property type="entry name" value="HAD-SF-IA-v1"/>
    <property type="match status" value="1"/>
</dbReference>
<dbReference type="SFLD" id="SFLDS00003">
    <property type="entry name" value="Haloacid_Dehalogenase"/>
    <property type="match status" value="1"/>
</dbReference>
<dbReference type="EMBL" id="LDPZ01000055">
    <property type="protein sequence ID" value="KTQ85582.1"/>
    <property type="molecule type" value="Genomic_DNA"/>
</dbReference>
<dbReference type="PATRIC" id="fig|401562.3.peg.3972"/>
<reference evidence="1 2" key="1">
    <citation type="journal article" date="2016" name="Front. Microbiol.">
        <title>Genomic Resource of Rice Seed Associated Bacteria.</title>
        <authorList>
            <person name="Midha S."/>
            <person name="Bansal K."/>
            <person name="Sharma S."/>
            <person name="Kumar N."/>
            <person name="Patil P.P."/>
            <person name="Chaudhry V."/>
            <person name="Patil P.B."/>
        </authorList>
    </citation>
    <scope>NUCLEOTIDE SEQUENCE [LARGE SCALE GENOMIC DNA]</scope>
    <source>
        <strain evidence="1 2">NS226</strain>
    </source>
</reference>
<dbReference type="PANTHER" id="PTHR43434">
    <property type="entry name" value="PHOSPHOGLYCOLATE PHOSPHATASE"/>
    <property type="match status" value="1"/>
</dbReference>
<proteinExistence type="predicted"/>
<evidence type="ECO:0000313" key="2">
    <source>
        <dbReference type="Proteomes" id="UP000078272"/>
    </source>
</evidence>
<dbReference type="InterPro" id="IPR036412">
    <property type="entry name" value="HAD-like_sf"/>
</dbReference>